<sequence length="253" mass="28225">MKNIKKIFIFFSLLVLSGCDNKMLLSALNQRQCNEVLAILQENGIEGVRQENGKQGQSIQVARRDFVTAVDLLRQYNLPSKEPVEIIQAFPGDSLVASPQAERARLLSLIEQRLQQSLLTIPGIINARVHVSYPLSSDNRVKQPQQVSSLVTYAGDESPKLLMNKIKLFLTNSFADTNFDNVSVVVVERPPLQHHVTEESGMSHMTTLLISITVTLLLVAVIALFLLWRQLQQKRSEIPPAASEEKNDDGIGQ</sequence>
<evidence type="ECO:0000256" key="4">
    <source>
        <dbReference type="ARBA" id="ARBA00022729"/>
    </source>
</evidence>
<evidence type="ECO:0000256" key="8">
    <source>
        <dbReference type="ARBA" id="ARBA00023237"/>
    </source>
</evidence>
<dbReference type="RefSeq" id="WP_040267076.1">
    <property type="nucleotide sequence ID" value="NZ_CAXKXZ010000042.1"/>
</dbReference>
<dbReference type="Pfam" id="PF01514">
    <property type="entry name" value="YscJ_FliF"/>
    <property type="match status" value="1"/>
</dbReference>
<evidence type="ECO:0000256" key="9">
    <source>
        <dbReference type="ARBA" id="ARBA00023288"/>
    </source>
</evidence>
<protein>
    <recommendedName>
        <fullName evidence="10">Lipoprotein</fullName>
    </recommendedName>
</protein>
<dbReference type="InterPro" id="IPR045851">
    <property type="entry name" value="AMP-bd_C_sf"/>
</dbReference>
<evidence type="ECO:0000256" key="3">
    <source>
        <dbReference type="ARBA" id="ARBA00022448"/>
    </source>
</evidence>
<keyword evidence="10" id="KW-0812">Transmembrane</keyword>
<dbReference type="Gene3D" id="3.30.70.1530">
    <property type="entry name" value="Hypothetical protein rpa1041"/>
    <property type="match status" value="1"/>
</dbReference>
<accession>A0A068Z6H9</accession>
<keyword evidence="6 10" id="KW-0472">Membrane</keyword>
<evidence type="ECO:0000256" key="5">
    <source>
        <dbReference type="ARBA" id="ARBA00022927"/>
    </source>
</evidence>
<keyword evidence="10" id="KW-1133">Transmembrane helix</keyword>
<feature type="transmembrane region" description="Helical" evidence="10">
    <location>
        <begin position="208"/>
        <end position="228"/>
    </location>
</feature>
<dbReference type="GO" id="GO:0009279">
    <property type="term" value="C:cell outer membrane"/>
    <property type="evidence" value="ECO:0007669"/>
    <property type="project" value="UniProtKB-SubCell"/>
</dbReference>
<keyword evidence="5" id="KW-0653">Protein transport</keyword>
<dbReference type="GO" id="GO:0009306">
    <property type="term" value="P:protein secretion"/>
    <property type="evidence" value="ECO:0007669"/>
    <property type="project" value="InterPro"/>
</dbReference>
<name>A0A068Z6H9_9GAMM</name>
<evidence type="ECO:0000256" key="2">
    <source>
        <dbReference type="ARBA" id="ARBA00009509"/>
    </source>
</evidence>
<keyword evidence="4 10" id="KW-0732">Signal</keyword>
<dbReference type="GeneID" id="93737435"/>
<comment type="subcellular location">
    <subcellularLocation>
        <location evidence="1">Cell outer membrane</location>
        <topology evidence="1">Lipid-anchor</topology>
    </subcellularLocation>
</comment>
<dbReference type="InterPro" id="IPR003282">
    <property type="entry name" value="T3SS_SctJ"/>
</dbReference>
<dbReference type="NCBIfam" id="TIGR02544">
    <property type="entry name" value="III_secr_YscJ"/>
    <property type="match status" value="1"/>
</dbReference>
<evidence type="ECO:0000313" key="12">
    <source>
        <dbReference type="Proteomes" id="UP000042738"/>
    </source>
</evidence>
<evidence type="ECO:0000313" key="11">
    <source>
        <dbReference type="EMBL" id="QLH63693.1"/>
    </source>
</evidence>
<gene>
    <name evidence="11" type="primary">sctJ</name>
    <name evidence="11" type="ORF">SYMBAF_13155</name>
</gene>
<evidence type="ECO:0000256" key="7">
    <source>
        <dbReference type="ARBA" id="ARBA00023139"/>
    </source>
</evidence>
<organism evidence="11 12">
    <name type="scientific">Serratia symbiotica</name>
    <dbReference type="NCBI Taxonomy" id="138074"/>
    <lineage>
        <taxon>Bacteria</taxon>
        <taxon>Pseudomonadati</taxon>
        <taxon>Pseudomonadota</taxon>
        <taxon>Gammaproteobacteria</taxon>
        <taxon>Enterobacterales</taxon>
        <taxon>Yersiniaceae</taxon>
        <taxon>Serratia</taxon>
    </lineage>
</organism>
<dbReference type="STRING" id="138074.SYMBAF_90311"/>
<dbReference type="PANTHER" id="PTHR30046">
    <property type="entry name" value="FLAGELLAR M-RING PROTEIN"/>
    <property type="match status" value="1"/>
</dbReference>
<proteinExistence type="inferred from homology"/>
<dbReference type="Gene3D" id="3.30.300.30">
    <property type="match status" value="1"/>
</dbReference>
<keyword evidence="8 10" id="KW-0998">Cell outer membrane</keyword>
<keyword evidence="3" id="KW-0813">Transport</keyword>
<dbReference type="PRINTS" id="PR01338">
    <property type="entry name" value="TYPE3OMKPROT"/>
</dbReference>
<reference evidence="11 12" key="1">
    <citation type="journal article" date="2014" name="Genome Announc.">
        <title>Whole-Genome Sequence of Serratia symbiotica Strain CWBI-2.3T, a Free-Living Symbiont of the Black Bean Aphid Aphis fabae.</title>
        <authorList>
            <person name="Foray V."/>
            <person name="Grigorescu A.S."/>
            <person name="Sabri A."/>
            <person name="Haubruge E."/>
            <person name="Lognay G."/>
            <person name="Francis F."/>
            <person name="Fauconnier M.L."/>
            <person name="Hance T."/>
            <person name="Thonart P."/>
        </authorList>
    </citation>
    <scope>NUCLEOTIDE SEQUENCE [LARGE SCALE GENOMIC DNA]</scope>
    <source>
        <strain evidence="11">CWBI-2.3</strain>
    </source>
</reference>
<dbReference type="InterPro" id="IPR006182">
    <property type="entry name" value="FliF_N_dom"/>
</dbReference>
<dbReference type="PANTHER" id="PTHR30046:SF3">
    <property type="entry name" value="SECRETION SYSTEM APPARATUS LIPOPROTEIN SSAJ"/>
    <property type="match status" value="1"/>
</dbReference>
<dbReference type="AlphaFoldDB" id="A0A068Z6H9"/>
<evidence type="ECO:0000256" key="1">
    <source>
        <dbReference type="ARBA" id="ARBA00004459"/>
    </source>
</evidence>
<dbReference type="InterPro" id="IPR043427">
    <property type="entry name" value="YscJ/FliF"/>
</dbReference>
<keyword evidence="7 10" id="KW-0564">Palmitate</keyword>
<evidence type="ECO:0000256" key="10">
    <source>
        <dbReference type="RuleBase" id="RU364102"/>
    </source>
</evidence>
<evidence type="ECO:0000256" key="6">
    <source>
        <dbReference type="ARBA" id="ARBA00023136"/>
    </source>
</evidence>
<comment type="similarity">
    <text evidence="2 10">Belongs to the YscJ lipoprotein family.</text>
</comment>
<dbReference type="PROSITE" id="PS51257">
    <property type="entry name" value="PROKAR_LIPOPROTEIN"/>
    <property type="match status" value="1"/>
</dbReference>
<dbReference type="EMBL" id="CP050855">
    <property type="protein sequence ID" value="QLH63693.1"/>
    <property type="molecule type" value="Genomic_DNA"/>
</dbReference>
<keyword evidence="9 10" id="KW-0449">Lipoprotein</keyword>
<dbReference type="Proteomes" id="UP000042738">
    <property type="component" value="Chromosome"/>
</dbReference>